<sequence>MKPNFITLDSEKHKSLKLADGNSYSQIKDENLAPLTIHEFVRVSANMPIVFIPTGQENGFRAVAMMGLAQEENLFVGEDSVWDGIIVPESATIYPFGLANDEKDKTKAVLSFDENSDRFTEDGEGRALFNDDGTLTEFHNDALTFIRQHWENMQMTMAVLKQFAEQGLLKPFGVALNRPGETEPYTIDGFHIMDEDKLQELSTEDFDTLRKRGLLPAIYAQLTSMQQFNALARRKFAPK</sequence>
<evidence type="ECO:0000313" key="2">
    <source>
        <dbReference type="Proteomes" id="UP000630923"/>
    </source>
</evidence>
<protein>
    <recommendedName>
        <fullName evidence="3">Multidrug transporter</fullName>
    </recommendedName>
</protein>
<dbReference type="EMBL" id="BNCI01000001">
    <property type="protein sequence ID" value="GHF20894.1"/>
    <property type="molecule type" value="Genomic_DNA"/>
</dbReference>
<evidence type="ECO:0008006" key="3">
    <source>
        <dbReference type="Google" id="ProtNLM"/>
    </source>
</evidence>
<accession>A0A919AS61</accession>
<dbReference type="Pfam" id="PF07277">
    <property type="entry name" value="SapC"/>
    <property type="match status" value="1"/>
</dbReference>
<dbReference type="RefSeq" id="WP_191251358.1">
    <property type="nucleotide sequence ID" value="NZ_BNCI01000001.1"/>
</dbReference>
<dbReference type="InterPro" id="IPR010836">
    <property type="entry name" value="SapC"/>
</dbReference>
<name>A0A919AS61_9PROT</name>
<comment type="caution">
    <text evidence="1">The sequence shown here is derived from an EMBL/GenBank/DDBJ whole genome shotgun (WGS) entry which is preliminary data.</text>
</comment>
<proteinExistence type="predicted"/>
<dbReference type="Proteomes" id="UP000630923">
    <property type="component" value="Unassembled WGS sequence"/>
</dbReference>
<reference evidence="1" key="2">
    <citation type="submission" date="2020-09" db="EMBL/GenBank/DDBJ databases">
        <authorList>
            <person name="Sun Q."/>
            <person name="Kim S."/>
        </authorList>
    </citation>
    <scope>NUCLEOTIDE SEQUENCE</scope>
    <source>
        <strain evidence="1">KCTC 42590</strain>
    </source>
</reference>
<gene>
    <name evidence="1" type="ORF">GCM10017044_14760</name>
</gene>
<evidence type="ECO:0000313" key="1">
    <source>
        <dbReference type="EMBL" id="GHF20894.1"/>
    </source>
</evidence>
<keyword evidence="2" id="KW-1185">Reference proteome</keyword>
<dbReference type="AlphaFoldDB" id="A0A919AS61"/>
<reference evidence="1" key="1">
    <citation type="journal article" date="2014" name="Int. J. Syst. Evol. Microbiol.">
        <title>Complete genome sequence of Corynebacterium casei LMG S-19264T (=DSM 44701T), isolated from a smear-ripened cheese.</title>
        <authorList>
            <consortium name="US DOE Joint Genome Institute (JGI-PGF)"/>
            <person name="Walter F."/>
            <person name="Albersmeier A."/>
            <person name="Kalinowski J."/>
            <person name="Ruckert C."/>
        </authorList>
    </citation>
    <scope>NUCLEOTIDE SEQUENCE</scope>
    <source>
        <strain evidence="1">KCTC 42590</strain>
    </source>
</reference>
<organism evidence="1 2">
    <name type="scientific">Kordiimonas sediminis</name>
    <dbReference type="NCBI Taxonomy" id="1735581"/>
    <lineage>
        <taxon>Bacteria</taxon>
        <taxon>Pseudomonadati</taxon>
        <taxon>Pseudomonadota</taxon>
        <taxon>Alphaproteobacteria</taxon>
        <taxon>Kordiimonadales</taxon>
        <taxon>Kordiimonadaceae</taxon>
        <taxon>Kordiimonas</taxon>
    </lineage>
</organism>